<keyword evidence="3" id="KW-1185">Reference proteome</keyword>
<dbReference type="GeneID" id="54345087"/>
<dbReference type="EMBL" id="ML978985">
    <property type="protein sequence ID" value="KAF1925336.1"/>
    <property type="molecule type" value="Genomic_DNA"/>
</dbReference>
<feature type="non-terminal residue" evidence="2">
    <location>
        <position position="214"/>
    </location>
</feature>
<dbReference type="InterPro" id="IPR056632">
    <property type="entry name" value="DUF7730"/>
</dbReference>
<dbReference type="RefSeq" id="XP_033445588.1">
    <property type="nucleotide sequence ID" value="XM_033587441.1"/>
</dbReference>
<evidence type="ECO:0000313" key="2">
    <source>
        <dbReference type="EMBL" id="KAF1925336.1"/>
    </source>
</evidence>
<dbReference type="PANTHER" id="PTHR38790">
    <property type="entry name" value="2EXR DOMAIN-CONTAINING PROTEIN-RELATED"/>
    <property type="match status" value="1"/>
</dbReference>
<accession>A0A6A5RFQ7</accession>
<evidence type="ECO:0000313" key="3">
    <source>
        <dbReference type="Proteomes" id="UP000800082"/>
    </source>
</evidence>
<sequence length="214" mass="25072">RNGLLNTAISHQSYLTQCAQQNSLNSPLLLLPGEIRNKIWKLALGDHRVDIQDLINEKPIDTFHNERARYSHTLCPPGFIRPTFQLPRVCRQIYVEASPYVYMLNTFTFHNMATFDRWIKNRCIGQRRLVTSLDVPCTYARLYRSGFRKPFVSKFPNITRIGIDNWTLFCDYNEIRRLPENNGKGALELWVDAKAKIIAEVKDKEGQHLRIEWH</sequence>
<proteinExistence type="predicted"/>
<reference evidence="2" key="1">
    <citation type="journal article" date="2020" name="Stud. Mycol.">
        <title>101 Dothideomycetes genomes: a test case for predicting lifestyles and emergence of pathogens.</title>
        <authorList>
            <person name="Haridas S."/>
            <person name="Albert R."/>
            <person name="Binder M."/>
            <person name="Bloem J."/>
            <person name="Labutti K."/>
            <person name="Salamov A."/>
            <person name="Andreopoulos B."/>
            <person name="Baker S."/>
            <person name="Barry K."/>
            <person name="Bills G."/>
            <person name="Bluhm B."/>
            <person name="Cannon C."/>
            <person name="Castanera R."/>
            <person name="Culley D."/>
            <person name="Daum C."/>
            <person name="Ezra D."/>
            <person name="Gonzalez J."/>
            <person name="Henrissat B."/>
            <person name="Kuo A."/>
            <person name="Liang C."/>
            <person name="Lipzen A."/>
            <person name="Lutzoni F."/>
            <person name="Magnuson J."/>
            <person name="Mondo S."/>
            <person name="Nolan M."/>
            <person name="Ohm R."/>
            <person name="Pangilinan J."/>
            <person name="Park H.-J."/>
            <person name="Ramirez L."/>
            <person name="Alfaro M."/>
            <person name="Sun H."/>
            <person name="Tritt A."/>
            <person name="Yoshinaga Y."/>
            <person name="Zwiers L.-H."/>
            <person name="Turgeon B."/>
            <person name="Goodwin S."/>
            <person name="Spatafora J."/>
            <person name="Crous P."/>
            <person name="Grigoriev I."/>
        </authorList>
    </citation>
    <scope>NUCLEOTIDE SEQUENCE</scope>
    <source>
        <strain evidence="2">CBS 183.55</strain>
    </source>
</reference>
<dbReference type="Pfam" id="PF24864">
    <property type="entry name" value="DUF7730"/>
    <property type="match status" value="1"/>
</dbReference>
<dbReference type="PANTHER" id="PTHR38790:SF4">
    <property type="entry name" value="2EXR DOMAIN-CONTAINING PROTEIN"/>
    <property type="match status" value="1"/>
</dbReference>
<dbReference type="AlphaFoldDB" id="A0A6A5RFQ7"/>
<dbReference type="OrthoDB" id="5413827at2759"/>
<gene>
    <name evidence="2" type="ORF">M421DRAFT_13816</name>
</gene>
<name>A0A6A5RFQ7_9PLEO</name>
<dbReference type="Proteomes" id="UP000800082">
    <property type="component" value="Unassembled WGS sequence"/>
</dbReference>
<feature type="domain" description="DUF7730" evidence="1">
    <location>
        <begin position="25"/>
        <end position="117"/>
    </location>
</feature>
<evidence type="ECO:0000259" key="1">
    <source>
        <dbReference type="Pfam" id="PF24864"/>
    </source>
</evidence>
<protein>
    <recommendedName>
        <fullName evidence="1">DUF7730 domain-containing protein</fullName>
    </recommendedName>
</protein>
<feature type="non-terminal residue" evidence="2">
    <location>
        <position position="1"/>
    </location>
</feature>
<organism evidence="2 3">
    <name type="scientific">Didymella exigua CBS 183.55</name>
    <dbReference type="NCBI Taxonomy" id="1150837"/>
    <lineage>
        <taxon>Eukaryota</taxon>
        <taxon>Fungi</taxon>
        <taxon>Dikarya</taxon>
        <taxon>Ascomycota</taxon>
        <taxon>Pezizomycotina</taxon>
        <taxon>Dothideomycetes</taxon>
        <taxon>Pleosporomycetidae</taxon>
        <taxon>Pleosporales</taxon>
        <taxon>Pleosporineae</taxon>
        <taxon>Didymellaceae</taxon>
        <taxon>Didymella</taxon>
    </lineage>
</organism>